<dbReference type="SUPFAM" id="SSF51735">
    <property type="entry name" value="NAD(P)-binding Rossmann-fold domains"/>
    <property type="match status" value="1"/>
</dbReference>
<protein>
    <submittedName>
        <fullName evidence="2">NAD(P)-dependent oxidoreductase</fullName>
    </submittedName>
</protein>
<dbReference type="InterPro" id="IPR036291">
    <property type="entry name" value="NAD(P)-bd_dom_sf"/>
</dbReference>
<keyword evidence="3" id="KW-1185">Reference proteome</keyword>
<dbReference type="InterPro" id="IPR051783">
    <property type="entry name" value="NAD(P)-dependent_oxidoreduct"/>
</dbReference>
<reference evidence="3" key="1">
    <citation type="submission" date="2023-07" db="EMBL/GenBank/DDBJ databases">
        <title>30 novel species of actinomycetes from the DSMZ collection.</title>
        <authorList>
            <person name="Nouioui I."/>
        </authorList>
    </citation>
    <scope>NUCLEOTIDE SEQUENCE [LARGE SCALE GENOMIC DNA]</scope>
    <source>
        <strain evidence="3">DSM 44399</strain>
    </source>
</reference>
<organism evidence="2 3">
    <name type="scientific">Jatrophihabitans lederbergiae</name>
    <dbReference type="NCBI Taxonomy" id="3075547"/>
    <lineage>
        <taxon>Bacteria</taxon>
        <taxon>Bacillati</taxon>
        <taxon>Actinomycetota</taxon>
        <taxon>Actinomycetes</taxon>
        <taxon>Jatrophihabitantales</taxon>
        <taxon>Jatrophihabitantaceae</taxon>
        <taxon>Jatrophihabitans</taxon>
    </lineage>
</organism>
<feature type="domain" description="NAD-dependent epimerase/dehydratase" evidence="1">
    <location>
        <begin position="3"/>
        <end position="215"/>
    </location>
</feature>
<dbReference type="InterPro" id="IPR001509">
    <property type="entry name" value="Epimerase_deHydtase"/>
</dbReference>
<dbReference type="PANTHER" id="PTHR48079">
    <property type="entry name" value="PROTEIN YEEZ"/>
    <property type="match status" value="1"/>
</dbReference>
<gene>
    <name evidence="2" type="ORF">RM423_05695</name>
</gene>
<dbReference type="Proteomes" id="UP001183176">
    <property type="component" value="Unassembled WGS sequence"/>
</dbReference>
<evidence type="ECO:0000313" key="2">
    <source>
        <dbReference type="EMBL" id="MDT0260884.1"/>
    </source>
</evidence>
<dbReference type="EMBL" id="JAVREH010000005">
    <property type="protein sequence ID" value="MDT0260884.1"/>
    <property type="molecule type" value="Genomic_DNA"/>
</dbReference>
<dbReference type="RefSeq" id="WP_311422041.1">
    <property type="nucleotide sequence ID" value="NZ_JAVREH010000005.1"/>
</dbReference>
<dbReference type="PANTHER" id="PTHR48079:SF6">
    <property type="entry name" value="NAD(P)-BINDING DOMAIN-CONTAINING PROTEIN-RELATED"/>
    <property type="match status" value="1"/>
</dbReference>
<name>A0ABU2J8N9_9ACTN</name>
<dbReference type="Pfam" id="PF01370">
    <property type="entry name" value="Epimerase"/>
    <property type="match status" value="1"/>
</dbReference>
<comment type="caution">
    <text evidence="2">The sequence shown here is derived from an EMBL/GenBank/DDBJ whole genome shotgun (WGS) entry which is preliminary data.</text>
</comment>
<sequence length="282" mass="28942">MRIFVAGASGAIGRVLVPMLVDAGHEVVGTSRSASSAAELASLGAKGVVLDVLDPGATTEAVRSAAPDVVLHELTALAGGSSADNAHLRRVGTRNLVEATKAIGVNRMVAQSISWAYAAGDTPADESDALDVGAPEPRSMTIGGIQALEGAVAELPEHVILRYGTLYGPGTWYAPNGFMAGKLAGGELAANDAVSSFIHVRDAARTTVQALEWPNGPVNIVDDEPAPARAWVPVLAGAVGRPTPEPTSGRAGWERGATNGLAKFRGMTLEFPSWRTGFADGS</sequence>
<evidence type="ECO:0000259" key="1">
    <source>
        <dbReference type="Pfam" id="PF01370"/>
    </source>
</evidence>
<accession>A0ABU2J8N9</accession>
<proteinExistence type="predicted"/>
<dbReference type="Gene3D" id="3.40.50.720">
    <property type="entry name" value="NAD(P)-binding Rossmann-like Domain"/>
    <property type="match status" value="1"/>
</dbReference>
<evidence type="ECO:0000313" key="3">
    <source>
        <dbReference type="Proteomes" id="UP001183176"/>
    </source>
</evidence>